<dbReference type="NCBIfam" id="TIGR01509">
    <property type="entry name" value="HAD-SF-IA-v3"/>
    <property type="match status" value="1"/>
</dbReference>
<dbReference type="GO" id="GO:0016787">
    <property type="term" value="F:hydrolase activity"/>
    <property type="evidence" value="ECO:0007669"/>
    <property type="project" value="UniProtKB-KW"/>
</dbReference>
<dbReference type="PANTHER" id="PTHR43611">
    <property type="entry name" value="ALPHA-D-GLUCOSE 1-PHOSPHATE PHOSPHATASE"/>
    <property type="match status" value="1"/>
</dbReference>
<dbReference type="Proteomes" id="UP000184485">
    <property type="component" value="Unassembled WGS sequence"/>
</dbReference>
<dbReference type="AlphaFoldDB" id="A0A1M5CHZ8"/>
<dbReference type="PANTHER" id="PTHR43611:SF3">
    <property type="entry name" value="FLAVIN MONONUCLEOTIDE HYDROLASE 1, CHLOROPLATIC"/>
    <property type="match status" value="1"/>
</dbReference>
<dbReference type="Pfam" id="PF00702">
    <property type="entry name" value="Hydrolase"/>
    <property type="match status" value="1"/>
</dbReference>
<dbReference type="SFLD" id="SFLDS00003">
    <property type="entry name" value="Haloacid_Dehalogenase"/>
    <property type="match status" value="1"/>
</dbReference>
<protein>
    <submittedName>
        <fullName evidence="1">Putative hydrolase of the HAD superfamily</fullName>
    </submittedName>
</protein>
<dbReference type="InterPro" id="IPR006439">
    <property type="entry name" value="HAD-SF_hydro_IA"/>
</dbReference>
<dbReference type="SUPFAM" id="SSF56784">
    <property type="entry name" value="HAD-like"/>
    <property type="match status" value="1"/>
</dbReference>
<accession>A0A1M5CHZ8</accession>
<name>A0A1M5CHZ8_9HYPH</name>
<dbReference type="InterPro" id="IPR023214">
    <property type="entry name" value="HAD_sf"/>
</dbReference>
<sequence length="223" mass="25166">MQPMLIFFDVDGVLIDGWHADLALRKPWDATLTVDLGVDRAAFQSRFFGSAGQRSESLMHQCVIGRRDLADALAEVLPEVGYHGRVEDFMGYWFEKDSNLNDEVLRLVTALKQSGDVQLYMATGQEHHRAAYLWNELGLSRHFDGMFYSAALGYPKKDVRFFEAINQKLGIDAARRPLFFDDQPEIVASARNAGWDGTIFRSPADISHHPRLQHLQLGGPMAD</sequence>
<dbReference type="SFLD" id="SFLDG01129">
    <property type="entry name" value="C1.5:_HAD__Beta-PGM__Phosphata"/>
    <property type="match status" value="1"/>
</dbReference>
<reference evidence="1 2" key="1">
    <citation type="submission" date="2016-11" db="EMBL/GenBank/DDBJ databases">
        <authorList>
            <person name="Jaros S."/>
            <person name="Januszkiewicz K."/>
            <person name="Wedrychowicz H."/>
        </authorList>
    </citation>
    <scope>NUCLEOTIDE SEQUENCE [LARGE SCALE GENOMIC DNA]</scope>
    <source>
        <strain evidence="1 2">DSM 19436</strain>
    </source>
</reference>
<dbReference type="STRING" id="1122133.SAMN02745157_2351"/>
<dbReference type="Gene3D" id="3.40.50.1000">
    <property type="entry name" value="HAD superfamily/HAD-like"/>
    <property type="match status" value="1"/>
</dbReference>
<gene>
    <name evidence="1" type="ORF">SAMN02745157_2351</name>
</gene>
<dbReference type="EMBL" id="FQUP01000002">
    <property type="protein sequence ID" value="SHF54032.1"/>
    <property type="molecule type" value="Genomic_DNA"/>
</dbReference>
<organism evidence="1 2">
    <name type="scientific">Kaistia soli DSM 19436</name>
    <dbReference type="NCBI Taxonomy" id="1122133"/>
    <lineage>
        <taxon>Bacteria</taxon>
        <taxon>Pseudomonadati</taxon>
        <taxon>Pseudomonadota</taxon>
        <taxon>Alphaproteobacteria</taxon>
        <taxon>Hyphomicrobiales</taxon>
        <taxon>Kaistiaceae</taxon>
        <taxon>Kaistia</taxon>
    </lineage>
</organism>
<keyword evidence="2" id="KW-1185">Reference proteome</keyword>
<proteinExistence type="predicted"/>
<evidence type="ECO:0000313" key="2">
    <source>
        <dbReference type="Proteomes" id="UP000184485"/>
    </source>
</evidence>
<keyword evidence="1" id="KW-0378">Hydrolase</keyword>
<evidence type="ECO:0000313" key="1">
    <source>
        <dbReference type="EMBL" id="SHF54032.1"/>
    </source>
</evidence>
<dbReference type="InterPro" id="IPR036412">
    <property type="entry name" value="HAD-like_sf"/>
</dbReference>